<dbReference type="CDD" id="cd11078">
    <property type="entry name" value="CYP130-like"/>
    <property type="match status" value="1"/>
</dbReference>
<evidence type="ECO:0000256" key="7">
    <source>
        <dbReference type="RuleBase" id="RU000461"/>
    </source>
</evidence>
<evidence type="ECO:0000256" key="4">
    <source>
        <dbReference type="ARBA" id="ARBA00023002"/>
    </source>
</evidence>
<dbReference type="Gene3D" id="1.10.630.10">
    <property type="entry name" value="Cytochrome P450"/>
    <property type="match status" value="1"/>
</dbReference>
<reference evidence="8 9" key="1">
    <citation type="submission" date="2019-11" db="EMBL/GenBank/DDBJ databases">
        <authorList>
            <person name="Cao P."/>
        </authorList>
    </citation>
    <scope>NUCLEOTIDE SEQUENCE [LARGE SCALE GENOMIC DNA]</scope>
    <source>
        <strain evidence="8 9">NEAU-AAG5</strain>
    </source>
</reference>
<dbReference type="PRINTS" id="PR00359">
    <property type="entry name" value="BP450"/>
</dbReference>
<dbReference type="EMBL" id="WOFH01000001">
    <property type="protein sequence ID" value="MUN35714.1"/>
    <property type="molecule type" value="Genomic_DNA"/>
</dbReference>
<gene>
    <name evidence="8" type="ORF">GNZ18_03760</name>
</gene>
<dbReference type="GO" id="GO:0005506">
    <property type="term" value="F:iron ion binding"/>
    <property type="evidence" value="ECO:0007669"/>
    <property type="project" value="InterPro"/>
</dbReference>
<evidence type="ECO:0000256" key="1">
    <source>
        <dbReference type="ARBA" id="ARBA00010617"/>
    </source>
</evidence>
<dbReference type="GO" id="GO:0004497">
    <property type="term" value="F:monooxygenase activity"/>
    <property type="evidence" value="ECO:0007669"/>
    <property type="project" value="UniProtKB-KW"/>
</dbReference>
<dbReference type="InterPro" id="IPR017972">
    <property type="entry name" value="Cyt_P450_CS"/>
</dbReference>
<dbReference type="InterPro" id="IPR001128">
    <property type="entry name" value="Cyt_P450"/>
</dbReference>
<dbReference type="PANTHER" id="PTHR46696:SF3">
    <property type="entry name" value="PULCHERRIMINIC ACID SYNTHASE"/>
    <property type="match status" value="1"/>
</dbReference>
<accession>A0A7K1KU43</accession>
<evidence type="ECO:0000256" key="3">
    <source>
        <dbReference type="ARBA" id="ARBA00022723"/>
    </source>
</evidence>
<dbReference type="PANTHER" id="PTHR46696">
    <property type="entry name" value="P450, PUTATIVE (EUROFUNG)-RELATED"/>
    <property type="match status" value="1"/>
</dbReference>
<keyword evidence="3 7" id="KW-0479">Metal-binding</keyword>
<proteinExistence type="inferred from homology"/>
<keyword evidence="2 7" id="KW-0349">Heme</keyword>
<keyword evidence="6 7" id="KW-0503">Monooxygenase</keyword>
<dbReference type="GO" id="GO:0016705">
    <property type="term" value="F:oxidoreductase activity, acting on paired donors, with incorporation or reduction of molecular oxygen"/>
    <property type="evidence" value="ECO:0007669"/>
    <property type="project" value="InterPro"/>
</dbReference>
<sequence length="416" mass="47033">MTSAETASCPVHQNFDPLEETYLADPYPTMSAVRAEVPVFYSPEVDMWVVTRYGDIESVFKDPGSYSASIGQRPVFPLTDEAREIVRGGFHATPVMSDCDPPRHTRIRKHNMKGFSARRTAVLEPKVWAKATELVDAIEPGRVDLVSAVTYPLPAYMIFTFIGFPDADMDMLKRWCGNRMLFSWGRPSPEEQKDIAGNMVRYWRYCEEFVADRAKNPRDDFTSDLVRIHRDDPEAVSLEEIVNVAYGLSFAGHETTTNYTSNIIRRLLTHRSQWEDVCADRELVTDAIEEGLRYDSSIIAWRRITTRPVTLGGVDIPEGGKIMLLLGAANRDPEVFHAPESFDIHRDDSRSHLAFGKGIHFCLGAALARMEARIVLELLAERAPGMTLVEEQEYTFPANISFRGPRRLLVDWPAAT</sequence>
<dbReference type="SUPFAM" id="SSF48264">
    <property type="entry name" value="Cytochrome P450"/>
    <property type="match status" value="1"/>
</dbReference>
<evidence type="ECO:0000256" key="2">
    <source>
        <dbReference type="ARBA" id="ARBA00022617"/>
    </source>
</evidence>
<dbReference type="Proteomes" id="UP000432015">
    <property type="component" value="Unassembled WGS sequence"/>
</dbReference>
<keyword evidence="9" id="KW-1185">Reference proteome</keyword>
<dbReference type="PROSITE" id="PS00086">
    <property type="entry name" value="CYTOCHROME_P450"/>
    <property type="match status" value="1"/>
</dbReference>
<dbReference type="AlphaFoldDB" id="A0A7K1KU43"/>
<name>A0A7K1KU43_9ACTN</name>
<organism evidence="8 9">
    <name type="scientific">Actinomadura litoris</name>
    <dbReference type="NCBI Taxonomy" id="2678616"/>
    <lineage>
        <taxon>Bacteria</taxon>
        <taxon>Bacillati</taxon>
        <taxon>Actinomycetota</taxon>
        <taxon>Actinomycetes</taxon>
        <taxon>Streptosporangiales</taxon>
        <taxon>Thermomonosporaceae</taxon>
        <taxon>Actinomadura</taxon>
    </lineage>
</organism>
<keyword evidence="5 7" id="KW-0408">Iron</keyword>
<comment type="similarity">
    <text evidence="1 7">Belongs to the cytochrome P450 family.</text>
</comment>
<evidence type="ECO:0000313" key="9">
    <source>
        <dbReference type="Proteomes" id="UP000432015"/>
    </source>
</evidence>
<dbReference type="FunFam" id="1.10.630.10:FF:000018">
    <property type="entry name" value="Cytochrome P450 monooxygenase"/>
    <property type="match status" value="1"/>
</dbReference>
<keyword evidence="4 7" id="KW-0560">Oxidoreductase</keyword>
<evidence type="ECO:0000313" key="8">
    <source>
        <dbReference type="EMBL" id="MUN35714.1"/>
    </source>
</evidence>
<dbReference type="GO" id="GO:0020037">
    <property type="term" value="F:heme binding"/>
    <property type="evidence" value="ECO:0007669"/>
    <property type="project" value="InterPro"/>
</dbReference>
<dbReference type="InterPro" id="IPR002397">
    <property type="entry name" value="Cyt_P450_B"/>
</dbReference>
<protein>
    <submittedName>
        <fullName evidence="8">Cytochrome P450</fullName>
    </submittedName>
</protein>
<comment type="caution">
    <text evidence="8">The sequence shown here is derived from an EMBL/GenBank/DDBJ whole genome shotgun (WGS) entry which is preliminary data.</text>
</comment>
<dbReference type="RefSeq" id="WP_156214605.1">
    <property type="nucleotide sequence ID" value="NZ_WOFH01000001.1"/>
</dbReference>
<dbReference type="Pfam" id="PF00067">
    <property type="entry name" value="p450"/>
    <property type="match status" value="1"/>
</dbReference>
<dbReference type="InterPro" id="IPR036396">
    <property type="entry name" value="Cyt_P450_sf"/>
</dbReference>
<evidence type="ECO:0000256" key="5">
    <source>
        <dbReference type="ARBA" id="ARBA00023004"/>
    </source>
</evidence>
<evidence type="ECO:0000256" key="6">
    <source>
        <dbReference type="ARBA" id="ARBA00023033"/>
    </source>
</evidence>